<evidence type="ECO:0000256" key="3">
    <source>
        <dbReference type="PROSITE-ProRule" id="PRU00221"/>
    </source>
</evidence>
<evidence type="ECO:0000256" key="1">
    <source>
        <dbReference type="ARBA" id="ARBA00022574"/>
    </source>
</evidence>
<dbReference type="PRINTS" id="PR00320">
    <property type="entry name" value="GPROTEINBRPT"/>
</dbReference>
<feature type="repeat" description="WD" evidence="3">
    <location>
        <begin position="365"/>
        <end position="397"/>
    </location>
</feature>
<dbReference type="InterPro" id="IPR001680">
    <property type="entry name" value="WD40_rpt"/>
</dbReference>
<evidence type="ECO:0000256" key="4">
    <source>
        <dbReference type="SAM" id="MobiDB-lite"/>
    </source>
</evidence>
<protein>
    <submittedName>
        <fullName evidence="5">Uncharacterized protein</fullName>
    </submittedName>
</protein>
<dbReference type="SMART" id="SM00320">
    <property type="entry name" value="WD40"/>
    <property type="match status" value="8"/>
</dbReference>
<sequence length="397" mass="42877">MEGEEYTGEEEFVDEEEIGEEVVLPDDLPPPDEEPENNDASNPDDMDHELTIPDTSLAKFTHHTDSVFSVSINPKAPNVVCSGGCDDLAYVFDLSQPKGQPLVLSGHKDSVTQVLFSPTDALLATASLDATCKIWSGNGTLLHTLEGPSESIESIVWHSKGPILFAGGGDGLGWMWNALQGKVMNVFSGHSAAINTAKFTPEGKKILTASDDGTVRVWDPKSAQSLHIFKAGFGSSVQFHSEAVTALVCMGDNDEAGIAVTGGTDGRSVILNYNSGKLMGAFTGHSKSVESITFCKSHPFVITCSLDKSIQVWDLNTQQVRSTMQHSDGVMKVSSCSNPHLVISGSLDKSLCLWDVRSGQSVQKFTGHTDHILDFDTFNNLLVSSSDDKTVRYWNLY</sequence>
<dbReference type="PROSITE" id="PS00678">
    <property type="entry name" value="WD_REPEATS_1"/>
    <property type="match status" value="2"/>
</dbReference>
<feature type="repeat" description="WD" evidence="3">
    <location>
        <begin position="323"/>
        <end position="364"/>
    </location>
</feature>
<dbReference type="PROSITE" id="PS50082">
    <property type="entry name" value="WD_REPEATS_2"/>
    <property type="match status" value="6"/>
</dbReference>
<feature type="region of interest" description="Disordered" evidence="4">
    <location>
        <begin position="1"/>
        <end position="50"/>
    </location>
</feature>
<keyword evidence="1 3" id="KW-0853">WD repeat</keyword>
<dbReference type="SUPFAM" id="SSF50998">
    <property type="entry name" value="Quinoprotein alcohol dehydrogenase-like"/>
    <property type="match status" value="1"/>
</dbReference>
<dbReference type="InterPro" id="IPR011047">
    <property type="entry name" value="Quinoprotein_ADH-like_sf"/>
</dbReference>
<dbReference type="InterPro" id="IPR015943">
    <property type="entry name" value="WD40/YVTN_repeat-like_dom_sf"/>
</dbReference>
<dbReference type="EMBL" id="GIBP01003487">
    <property type="protein sequence ID" value="NDV32456.1"/>
    <property type="molecule type" value="Transcribed_RNA"/>
</dbReference>
<keyword evidence="2" id="KW-0677">Repeat</keyword>
<name>A0A6B2L665_9EUKA</name>
<feature type="repeat" description="WD" evidence="3">
    <location>
        <begin position="282"/>
        <end position="323"/>
    </location>
</feature>
<dbReference type="InterPro" id="IPR020472">
    <property type="entry name" value="WD40_PAC1"/>
</dbReference>
<evidence type="ECO:0000256" key="2">
    <source>
        <dbReference type="ARBA" id="ARBA00022737"/>
    </source>
</evidence>
<reference evidence="5" key="1">
    <citation type="journal article" date="2020" name="J. Eukaryot. Microbiol.">
        <title>De novo Sequencing, Assembly and Annotation of the Transcriptome for the Free-Living Testate Amoeba Arcella intermedia.</title>
        <authorList>
            <person name="Ribeiro G.M."/>
            <person name="Porfirio-Sousa A.L."/>
            <person name="Maurer-Alcala X.X."/>
            <person name="Katz L.A."/>
            <person name="Lahr D.J.G."/>
        </authorList>
    </citation>
    <scope>NUCLEOTIDE SEQUENCE</scope>
</reference>
<dbReference type="Gene3D" id="2.130.10.10">
    <property type="entry name" value="YVTN repeat-like/Quinoprotein amine dehydrogenase"/>
    <property type="match status" value="1"/>
</dbReference>
<proteinExistence type="predicted"/>
<evidence type="ECO:0000313" key="5">
    <source>
        <dbReference type="EMBL" id="NDV32456.1"/>
    </source>
</evidence>
<dbReference type="InterPro" id="IPR051179">
    <property type="entry name" value="WD_repeat_multifunction"/>
</dbReference>
<feature type="compositionally biased region" description="Acidic residues" evidence="4">
    <location>
        <begin position="1"/>
        <end position="47"/>
    </location>
</feature>
<dbReference type="InterPro" id="IPR019775">
    <property type="entry name" value="WD40_repeat_CS"/>
</dbReference>
<dbReference type="PANTHER" id="PTHR19857:SF8">
    <property type="entry name" value="ANGIO-ASSOCIATED MIGRATORY CELL PROTEIN"/>
    <property type="match status" value="1"/>
</dbReference>
<feature type="repeat" description="WD" evidence="3">
    <location>
        <begin position="187"/>
        <end position="228"/>
    </location>
</feature>
<feature type="repeat" description="WD" evidence="3">
    <location>
        <begin position="145"/>
        <end position="186"/>
    </location>
</feature>
<dbReference type="AlphaFoldDB" id="A0A6B2L665"/>
<accession>A0A6B2L665</accession>
<dbReference type="PROSITE" id="PS50294">
    <property type="entry name" value="WD_REPEATS_REGION"/>
    <property type="match status" value="5"/>
</dbReference>
<dbReference type="PANTHER" id="PTHR19857">
    <property type="entry name" value="MITOCHONDRIAL DIVISION PROTEIN 1-RELATED"/>
    <property type="match status" value="1"/>
</dbReference>
<dbReference type="CDD" id="cd00200">
    <property type="entry name" value="WD40"/>
    <property type="match status" value="1"/>
</dbReference>
<dbReference type="Pfam" id="PF00400">
    <property type="entry name" value="WD40"/>
    <property type="match status" value="7"/>
</dbReference>
<feature type="repeat" description="WD" evidence="3">
    <location>
        <begin position="104"/>
        <end position="136"/>
    </location>
</feature>
<organism evidence="5">
    <name type="scientific">Arcella intermedia</name>
    <dbReference type="NCBI Taxonomy" id="1963864"/>
    <lineage>
        <taxon>Eukaryota</taxon>
        <taxon>Amoebozoa</taxon>
        <taxon>Tubulinea</taxon>
        <taxon>Elardia</taxon>
        <taxon>Arcellinida</taxon>
        <taxon>Sphaerothecina</taxon>
        <taxon>Arcellidae</taxon>
        <taxon>Arcella</taxon>
    </lineage>
</organism>